<keyword evidence="2" id="KW-0134">Cell wall</keyword>
<comment type="similarity">
    <text evidence="1 8 9">Belongs to the peptidase S8 family.</text>
</comment>
<dbReference type="PROSITE" id="PS00136">
    <property type="entry name" value="SUBTILASE_ASP"/>
    <property type="match status" value="1"/>
</dbReference>
<evidence type="ECO:0000256" key="7">
    <source>
        <dbReference type="ARBA" id="ARBA00022825"/>
    </source>
</evidence>
<evidence type="ECO:0000256" key="1">
    <source>
        <dbReference type="ARBA" id="ARBA00011073"/>
    </source>
</evidence>
<dbReference type="InterPro" id="IPR010259">
    <property type="entry name" value="S8pro/Inhibitor_I9"/>
</dbReference>
<keyword evidence="7 8" id="KW-0720">Serine protease</keyword>
<evidence type="ECO:0000256" key="2">
    <source>
        <dbReference type="ARBA" id="ARBA00022512"/>
    </source>
</evidence>
<dbReference type="SUPFAM" id="SSF52743">
    <property type="entry name" value="Subtilisin-like"/>
    <property type="match status" value="1"/>
</dbReference>
<evidence type="ECO:0000256" key="6">
    <source>
        <dbReference type="ARBA" id="ARBA00022801"/>
    </source>
</evidence>
<evidence type="ECO:0000256" key="10">
    <source>
        <dbReference type="SAM" id="MobiDB-lite"/>
    </source>
</evidence>
<feature type="domain" description="PA" evidence="12">
    <location>
        <begin position="492"/>
        <end position="542"/>
    </location>
</feature>
<evidence type="ECO:0000259" key="11">
    <source>
        <dbReference type="Pfam" id="PF00082"/>
    </source>
</evidence>
<dbReference type="EMBL" id="JBHUEH010000014">
    <property type="protein sequence ID" value="MFD1885976.1"/>
    <property type="molecule type" value="Genomic_DNA"/>
</dbReference>
<dbReference type="InterPro" id="IPR050131">
    <property type="entry name" value="Peptidase_S8_subtilisin-like"/>
</dbReference>
<keyword evidence="6 8" id="KW-0378">Hydrolase</keyword>
<dbReference type="Pfam" id="PF00082">
    <property type="entry name" value="Peptidase_S8"/>
    <property type="match status" value="1"/>
</dbReference>
<feature type="region of interest" description="Disordered" evidence="10">
    <location>
        <begin position="431"/>
        <end position="451"/>
    </location>
</feature>
<keyword evidence="3" id="KW-0964">Secreted</keyword>
<dbReference type="InterPro" id="IPR023828">
    <property type="entry name" value="Peptidase_S8_Ser-AS"/>
</dbReference>
<dbReference type="Pfam" id="PF05922">
    <property type="entry name" value="Inhibitor_I9"/>
    <property type="match status" value="1"/>
</dbReference>
<keyword evidence="4 8" id="KW-0645">Protease</keyword>
<accession>A0ABW4RIE7</accession>
<feature type="active site" description="Charge relay system" evidence="8">
    <location>
        <position position="269"/>
    </location>
</feature>
<evidence type="ECO:0000259" key="12">
    <source>
        <dbReference type="Pfam" id="PF02225"/>
    </source>
</evidence>
<evidence type="ECO:0000259" key="13">
    <source>
        <dbReference type="Pfam" id="PF05922"/>
    </source>
</evidence>
<dbReference type="RefSeq" id="WP_347324903.1">
    <property type="nucleotide sequence ID" value="NZ_JBCGUH010000004.1"/>
</dbReference>
<dbReference type="InterPro" id="IPR034213">
    <property type="entry name" value="S8_Vpr-like"/>
</dbReference>
<dbReference type="InterPro" id="IPR022398">
    <property type="entry name" value="Peptidase_S8_His-AS"/>
</dbReference>
<dbReference type="CDD" id="cd07474">
    <property type="entry name" value="Peptidases_S8_subtilisin_Vpr-like"/>
    <property type="match status" value="1"/>
</dbReference>
<feature type="active site" description="Charge relay system" evidence="8">
    <location>
        <position position="668"/>
    </location>
</feature>
<feature type="domain" description="Inhibitor I9" evidence="13">
    <location>
        <begin position="78"/>
        <end position="176"/>
    </location>
</feature>
<evidence type="ECO:0000256" key="5">
    <source>
        <dbReference type="ARBA" id="ARBA00022729"/>
    </source>
</evidence>
<keyword evidence="5" id="KW-0732">Signal</keyword>
<reference evidence="15" key="1">
    <citation type="journal article" date="2019" name="Int. J. Syst. Evol. Microbiol.">
        <title>The Global Catalogue of Microorganisms (GCM) 10K type strain sequencing project: providing services to taxonomists for standard genome sequencing and annotation.</title>
        <authorList>
            <consortium name="The Broad Institute Genomics Platform"/>
            <consortium name="The Broad Institute Genome Sequencing Center for Infectious Disease"/>
            <person name="Wu L."/>
            <person name="Ma J."/>
        </authorList>
    </citation>
    <scope>NUCLEOTIDE SEQUENCE [LARGE SCALE GENOMIC DNA]</scope>
    <source>
        <strain evidence="15">CCUG 54950</strain>
    </source>
</reference>
<sequence>MNTGSKRNRLWIWSITTILSISIVGDPFVARAATPGTAQSPYVIQRGNLTASMSGLIHQQEHMISPDIDTSSSKPVSVIVQMTDQPVAIQLQDDQTSSAQSNLFSDSKLETSQNNVASQQNNVLLQASNQNIAYKVNYRYNTVLNGVEMTLPANQIPQLAKLPGVKSIYKNKTYTTLPAPQTATTVTGATYDAVPLSVIGAQIAWAKGLTGKGVRVGVLDSGIDYDHPDLKGAYKGGYDSVDHDRDPYENPPVSVADDVYGTGYAGSWHGTHVSGTIAGRAANTQSDVVQKGVAYGADLYMYRVMRRDPETNADTGDTATIIDGIEHAVKDHMDIINMSIGTDEDKDINAPETIAVNNAVLSGTTVVIANGNAASSGSYYYSLGEPATSPLAISVGASTVPVTYYSATVHADVYGTDTATNTMPARVTTDTYGTDSTAVTKPTTSEPTTAQSTNAVDQAYDLHMLAWETAHDQFASVLGTKPLQGVYAGLGAETDYDGKNVNGKVVLVSRGGLTFVQKIANAKEHGAVALIIFNGNEDANDSSKANLSTSISGRDGYIGYNAFLRDSFDYIPTFDMKGAQGRALARAALQHADQPITFTFGANYPAQNVPGDHLISYSSRGPNLDGDLGIKPDLVAPGLSIRSTFPAYGKYSKDANYATAYARESGTSMATPHVTGMAALLKQEHPDWTPFDIRAALANTSVPLVDESGQRYDVYSQGAGRADIGAAVNTPAVLEAIENITILDKKLNAKAVTNYNPSASFGVIEADGTPHDQLLQLKNTSGTAITYHAKVNMHPSVTSDPSAPIATPDVNNIGAVLQGIGADGTITADPNKATTFTLSVTPSTAAADGVYEGDVQLTADGYPSLHLPFVLHIGKDQPDTGLGIQQVQIENPIVRLNGKEDAAALKFRLMSDNINALELDAYTINGDYMGTLVQQVKSSSDTFKPGYYTLSGLDNIVTFLGDDGSSKVQVLQPGTYQLHLSAYHLDENGNVVQSDTKIANSIYRIAGTEQDRVKAAAGAFHKVITGNTVVGEPIITLPQSDRLTYNILSSSDPEYVDNTGKLLKLPQSSHRIVRLQLQISSISDPSVSTTITASIKIQRQK</sequence>
<dbReference type="Gene3D" id="3.40.50.200">
    <property type="entry name" value="Peptidase S8/S53 domain"/>
    <property type="match status" value="1"/>
</dbReference>
<dbReference type="PROSITE" id="PS51892">
    <property type="entry name" value="SUBTILASE"/>
    <property type="match status" value="1"/>
</dbReference>
<dbReference type="PROSITE" id="PS00138">
    <property type="entry name" value="SUBTILASE_SER"/>
    <property type="match status" value="1"/>
</dbReference>
<dbReference type="InterPro" id="IPR015500">
    <property type="entry name" value="Peptidase_S8_subtilisin-rel"/>
</dbReference>
<dbReference type="PRINTS" id="PR00723">
    <property type="entry name" value="SUBTILISIN"/>
</dbReference>
<dbReference type="InterPro" id="IPR000209">
    <property type="entry name" value="Peptidase_S8/S53_dom"/>
</dbReference>
<evidence type="ECO:0000256" key="9">
    <source>
        <dbReference type="RuleBase" id="RU003355"/>
    </source>
</evidence>
<evidence type="ECO:0000313" key="15">
    <source>
        <dbReference type="Proteomes" id="UP001597233"/>
    </source>
</evidence>
<comment type="caution">
    <text evidence="14">The sequence shown here is derived from an EMBL/GenBank/DDBJ whole genome shotgun (WGS) entry which is preliminary data.</text>
</comment>
<evidence type="ECO:0000256" key="4">
    <source>
        <dbReference type="ARBA" id="ARBA00022670"/>
    </source>
</evidence>
<dbReference type="PROSITE" id="PS00137">
    <property type="entry name" value="SUBTILASE_HIS"/>
    <property type="match status" value="1"/>
</dbReference>
<dbReference type="Pfam" id="PF02225">
    <property type="entry name" value="PA"/>
    <property type="match status" value="1"/>
</dbReference>
<dbReference type="InterPro" id="IPR036852">
    <property type="entry name" value="Peptidase_S8/S53_dom_sf"/>
</dbReference>
<evidence type="ECO:0000256" key="8">
    <source>
        <dbReference type="PROSITE-ProRule" id="PRU01240"/>
    </source>
</evidence>
<organism evidence="14 15">
    <name type="scientific">Paenibacillus wenxiniae</name>
    <dbReference type="NCBI Taxonomy" id="1636843"/>
    <lineage>
        <taxon>Bacteria</taxon>
        <taxon>Bacillati</taxon>
        <taxon>Bacillota</taxon>
        <taxon>Bacilli</taxon>
        <taxon>Bacillales</taxon>
        <taxon>Paenibacillaceae</taxon>
        <taxon>Paenibacillus</taxon>
    </lineage>
</organism>
<dbReference type="PANTHER" id="PTHR43806:SF65">
    <property type="entry name" value="SERINE PROTEASE APRX"/>
    <property type="match status" value="1"/>
</dbReference>
<protein>
    <submittedName>
        <fullName evidence="14">S8 family serine peptidase</fullName>
    </submittedName>
</protein>
<evidence type="ECO:0000256" key="3">
    <source>
        <dbReference type="ARBA" id="ARBA00022525"/>
    </source>
</evidence>
<gene>
    <name evidence="14" type="ORF">ACFSC9_10590</name>
</gene>
<dbReference type="PANTHER" id="PTHR43806">
    <property type="entry name" value="PEPTIDASE S8"/>
    <property type="match status" value="1"/>
</dbReference>
<dbReference type="InterPro" id="IPR046450">
    <property type="entry name" value="PA_dom_sf"/>
</dbReference>
<feature type="active site" description="Charge relay system" evidence="8">
    <location>
        <position position="220"/>
    </location>
</feature>
<feature type="domain" description="Peptidase S8/S53" evidence="11">
    <location>
        <begin position="211"/>
        <end position="718"/>
    </location>
</feature>
<dbReference type="InterPro" id="IPR003137">
    <property type="entry name" value="PA_domain"/>
</dbReference>
<keyword evidence="15" id="KW-1185">Reference proteome</keyword>
<proteinExistence type="inferred from homology"/>
<dbReference type="CDD" id="cd02133">
    <property type="entry name" value="PA_C5a_like"/>
    <property type="match status" value="1"/>
</dbReference>
<dbReference type="InterPro" id="IPR023827">
    <property type="entry name" value="Peptidase_S8_Asp-AS"/>
</dbReference>
<name>A0ABW4RIE7_9BACL</name>
<dbReference type="SUPFAM" id="SSF52025">
    <property type="entry name" value="PA domain"/>
    <property type="match status" value="1"/>
</dbReference>
<dbReference type="Proteomes" id="UP001597233">
    <property type="component" value="Unassembled WGS sequence"/>
</dbReference>
<dbReference type="Gene3D" id="3.50.30.30">
    <property type="match status" value="1"/>
</dbReference>
<evidence type="ECO:0000313" key="14">
    <source>
        <dbReference type="EMBL" id="MFD1885976.1"/>
    </source>
</evidence>